<protein>
    <submittedName>
        <fullName evidence="1">Uncharacterized protein</fullName>
    </submittedName>
</protein>
<feature type="non-terminal residue" evidence="1">
    <location>
        <position position="1"/>
    </location>
</feature>
<dbReference type="Proteomes" id="UP000559256">
    <property type="component" value="Unassembled WGS sequence"/>
</dbReference>
<name>A0A8H5FPF4_9AGAR</name>
<dbReference type="Gene3D" id="1.20.120.1630">
    <property type="match status" value="1"/>
</dbReference>
<proteinExistence type="predicted"/>
<comment type="caution">
    <text evidence="1">The sequence shown here is derived from an EMBL/GenBank/DDBJ whole genome shotgun (WGS) entry which is preliminary data.</text>
</comment>
<accession>A0A8H5FPF4</accession>
<organism evidence="1 2">
    <name type="scientific">Tetrapyrgos nigripes</name>
    <dbReference type="NCBI Taxonomy" id="182062"/>
    <lineage>
        <taxon>Eukaryota</taxon>
        <taxon>Fungi</taxon>
        <taxon>Dikarya</taxon>
        <taxon>Basidiomycota</taxon>
        <taxon>Agaricomycotina</taxon>
        <taxon>Agaricomycetes</taxon>
        <taxon>Agaricomycetidae</taxon>
        <taxon>Agaricales</taxon>
        <taxon>Marasmiineae</taxon>
        <taxon>Marasmiaceae</taxon>
        <taxon>Tetrapyrgos</taxon>
    </lineage>
</organism>
<reference evidence="1 2" key="1">
    <citation type="journal article" date="2020" name="ISME J.">
        <title>Uncovering the hidden diversity of litter-decomposition mechanisms in mushroom-forming fungi.</title>
        <authorList>
            <person name="Floudas D."/>
            <person name="Bentzer J."/>
            <person name="Ahren D."/>
            <person name="Johansson T."/>
            <person name="Persson P."/>
            <person name="Tunlid A."/>
        </authorList>
    </citation>
    <scope>NUCLEOTIDE SEQUENCE [LARGE SCALE GENOMIC DNA]</scope>
    <source>
        <strain evidence="1 2">CBS 291.85</strain>
    </source>
</reference>
<gene>
    <name evidence="1" type="ORF">D9758_012307</name>
</gene>
<dbReference type="OrthoDB" id="422086at2759"/>
<keyword evidence="2" id="KW-1185">Reference proteome</keyword>
<evidence type="ECO:0000313" key="2">
    <source>
        <dbReference type="Proteomes" id="UP000559256"/>
    </source>
</evidence>
<sequence length="41" mass="4886">TGAFAVKIPIEEKLMEDDLSLGLQYRVYKKKVPYRLIPYIW</sequence>
<evidence type="ECO:0000313" key="1">
    <source>
        <dbReference type="EMBL" id="KAF5344276.1"/>
    </source>
</evidence>
<dbReference type="AlphaFoldDB" id="A0A8H5FPF4"/>
<dbReference type="EMBL" id="JAACJM010000127">
    <property type="protein sequence ID" value="KAF5344276.1"/>
    <property type="molecule type" value="Genomic_DNA"/>
</dbReference>